<feature type="compositionally biased region" description="Basic and acidic residues" evidence="4">
    <location>
        <begin position="1"/>
        <end position="14"/>
    </location>
</feature>
<evidence type="ECO:0000313" key="6">
    <source>
        <dbReference type="EMBL" id="KAG2226137.1"/>
    </source>
</evidence>
<dbReference type="FunFam" id="3.30.70.330:FF:000400">
    <property type="entry name" value="Negative regulator of differentiation 1"/>
    <property type="match status" value="1"/>
</dbReference>
<dbReference type="GO" id="GO:0003729">
    <property type="term" value="F:mRNA binding"/>
    <property type="evidence" value="ECO:0007669"/>
    <property type="project" value="TreeGrafter"/>
</dbReference>
<dbReference type="Pfam" id="PF00076">
    <property type="entry name" value="RRM_1"/>
    <property type="match status" value="2"/>
</dbReference>
<feature type="region of interest" description="Disordered" evidence="4">
    <location>
        <begin position="515"/>
        <end position="564"/>
    </location>
</feature>
<dbReference type="Gene3D" id="3.30.70.330">
    <property type="match status" value="4"/>
</dbReference>
<dbReference type="InterPro" id="IPR000504">
    <property type="entry name" value="RRM_dom"/>
</dbReference>
<dbReference type="PANTHER" id="PTHR14089">
    <property type="entry name" value="PRE-MRNA-SPLICING FACTOR RBM22"/>
    <property type="match status" value="1"/>
</dbReference>
<feature type="compositionally biased region" description="Polar residues" evidence="4">
    <location>
        <begin position="289"/>
        <end position="307"/>
    </location>
</feature>
<reference evidence="6 7" key="1">
    <citation type="submission" date="2020-12" db="EMBL/GenBank/DDBJ databases">
        <title>Metabolic potential, ecology and presence of endohyphal bacteria is reflected in genomic diversity of Mucoromycotina.</title>
        <authorList>
            <person name="Muszewska A."/>
            <person name="Okrasinska A."/>
            <person name="Steczkiewicz K."/>
            <person name="Drgas O."/>
            <person name="Orlowska M."/>
            <person name="Perlinska-Lenart U."/>
            <person name="Aleksandrzak-Piekarczyk T."/>
            <person name="Szatraj K."/>
            <person name="Zielenkiewicz U."/>
            <person name="Pilsyk S."/>
            <person name="Malc E."/>
            <person name="Mieczkowski P."/>
            <person name="Kruszewska J.S."/>
            <person name="Biernat P."/>
            <person name="Pawlowska J."/>
        </authorList>
    </citation>
    <scope>NUCLEOTIDE SEQUENCE [LARGE SCALE GENOMIC DNA]</scope>
    <source>
        <strain evidence="6 7">CBS 142.35</strain>
    </source>
</reference>
<accession>A0A8H7SDB9</accession>
<dbReference type="SMART" id="SM00360">
    <property type="entry name" value="RRM"/>
    <property type="match status" value="4"/>
</dbReference>
<proteinExistence type="predicted"/>
<dbReference type="InterPro" id="IPR012677">
    <property type="entry name" value="Nucleotide-bd_a/b_plait_sf"/>
</dbReference>
<comment type="caution">
    <text evidence="6">The sequence shown here is derived from an EMBL/GenBank/DDBJ whole genome shotgun (WGS) entry which is preliminary data.</text>
</comment>
<feature type="domain" description="RRM" evidence="5">
    <location>
        <begin position="353"/>
        <end position="426"/>
    </location>
</feature>
<feature type="domain" description="RRM" evidence="5">
    <location>
        <begin position="443"/>
        <end position="514"/>
    </location>
</feature>
<dbReference type="GO" id="GO:0010468">
    <property type="term" value="P:regulation of gene expression"/>
    <property type="evidence" value="ECO:0007669"/>
    <property type="project" value="UniProtKB-ARBA"/>
</dbReference>
<dbReference type="SUPFAM" id="SSF54928">
    <property type="entry name" value="RNA-binding domain, RBD"/>
    <property type="match status" value="2"/>
</dbReference>
<evidence type="ECO:0000256" key="4">
    <source>
        <dbReference type="SAM" id="MobiDB-lite"/>
    </source>
</evidence>
<feature type="domain" description="RRM" evidence="5">
    <location>
        <begin position="208"/>
        <end position="279"/>
    </location>
</feature>
<evidence type="ECO:0000256" key="1">
    <source>
        <dbReference type="ARBA" id="ARBA00022737"/>
    </source>
</evidence>
<feature type="region of interest" description="Disordered" evidence="4">
    <location>
        <begin position="289"/>
        <end position="315"/>
    </location>
</feature>
<evidence type="ECO:0000256" key="3">
    <source>
        <dbReference type="PROSITE-ProRule" id="PRU00176"/>
    </source>
</evidence>
<dbReference type="GO" id="GO:0000398">
    <property type="term" value="P:mRNA splicing, via spliceosome"/>
    <property type="evidence" value="ECO:0007669"/>
    <property type="project" value="TreeGrafter"/>
</dbReference>
<dbReference type="InterPro" id="IPR039171">
    <property type="entry name" value="Cwc2/Slt11"/>
</dbReference>
<dbReference type="PROSITE" id="PS50102">
    <property type="entry name" value="RRM"/>
    <property type="match status" value="4"/>
</dbReference>
<protein>
    <recommendedName>
        <fullName evidence="5">RRM domain-containing protein</fullName>
    </recommendedName>
</protein>
<keyword evidence="1" id="KW-0677">Repeat</keyword>
<sequence>MKRSSEYDSSDQNKKPRYSQQQQQSYNDMYSQYQAMNPTAAMMMNQQYAAATSGGNGFGGFASPNSMYGAMGYGVPGSNMFNGGGFGASGAGGGYSHPAAYGTMNAGNGQSNQHEISRTIYLGNVPNDIVASDIFDTVRCGAVESLKFLLEKNCAFLTFVEPASAQQYYQQYLATKLTINKQEIKVGWGKYTPRENTVQEALKRGGSRNVYIGQIDDSVTEDSLKMDCAKYGMIDQARILRDKNIAFVHFATIAAATKAVTLLPNEPNYKKRRVNYGKDRCAQQSFTSMPNQQMVGGDASQQVASSSQPDGAGQDDQYGGFGFQQQFRGFDPYGAQGYTAGAGGASGNNTALRTLYLGSIQPEATCEDLCNAIRGGVLFQIRYLPEKHIAFVTFVDPMSAMALYNHAQTNGLVVKGRRVKVGWGKPANIHSAVIMAVQSGASRNIYLGNMEEGIDEKKLRKDFEQYGEIELINTLPERNCAFVNFTNIQNAMKALASIKFHPDYRKFRINYGKDRCGNPFKPRTQQQQQHQQDNDNNNEDTGAGANADNGAEAGSKSKTPEADN</sequence>
<evidence type="ECO:0000313" key="7">
    <source>
        <dbReference type="Proteomes" id="UP000646827"/>
    </source>
</evidence>
<dbReference type="OrthoDB" id="6407164at2759"/>
<feature type="region of interest" description="Disordered" evidence="4">
    <location>
        <begin position="1"/>
        <end position="24"/>
    </location>
</feature>
<feature type="compositionally biased region" description="Low complexity" evidence="4">
    <location>
        <begin position="525"/>
        <end position="554"/>
    </location>
</feature>
<organism evidence="6 7">
    <name type="scientific">Circinella minor</name>
    <dbReference type="NCBI Taxonomy" id="1195481"/>
    <lineage>
        <taxon>Eukaryota</taxon>
        <taxon>Fungi</taxon>
        <taxon>Fungi incertae sedis</taxon>
        <taxon>Mucoromycota</taxon>
        <taxon>Mucoromycotina</taxon>
        <taxon>Mucoromycetes</taxon>
        <taxon>Mucorales</taxon>
        <taxon>Lichtheimiaceae</taxon>
        <taxon>Circinella</taxon>
    </lineage>
</organism>
<dbReference type="EMBL" id="JAEPRB010000020">
    <property type="protein sequence ID" value="KAG2226137.1"/>
    <property type="molecule type" value="Genomic_DNA"/>
</dbReference>
<evidence type="ECO:0000256" key="2">
    <source>
        <dbReference type="ARBA" id="ARBA00022884"/>
    </source>
</evidence>
<feature type="domain" description="RRM" evidence="5">
    <location>
        <begin position="118"/>
        <end position="191"/>
    </location>
</feature>
<dbReference type="AlphaFoldDB" id="A0A8H7SDB9"/>
<name>A0A8H7SDB9_9FUNG</name>
<dbReference type="Proteomes" id="UP000646827">
    <property type="component" value="Unassembled WGS sequence"/>
</dbReference>
<keyword evidence="2 3" id="KW-0694">RNA-binding</keyword>
<evidence type="ECO:0000259" key="5">
    <source>
        <dbReference type="PROSITE" id="PS50102"/>
    </source>
</evidence>
<keyword evidence="7" id="KW-1185">Reference proteome</keyword>
<dbReference type="GO" id="GO:0010494">
    <property type="term" value="C:cytoplasmic stress granule"/>
    <property type="evidence" value="ECO:0007669"/>
    <property type="project" value="TreeGrafter"/>
</dbReference>
<dbReference type="PANTHER" id="PTHR14089:SF8">
    <property type="entry name" value="RNA-BINDING PROTEIN MRN1"/>
    <property type="match status" value="1"/>
</dbReference>
<dbReference type="InterPro" id="IPR035979">
    <property type="entry name" value="RBD_domain_sf"/>
</dbReference>
<gene>
    <name evidence="6" type="ORF">INT45_011754</name>
</gene>
<dbReference type="FunFam" id="3.30.70.330:FF:000120">
    <property type="entry name" value="Negative regulator of differentiation 1"/>
    <property type="match status" value="2"/>
</dbReference>